<evidence type="ECO:0000313" key="2">
    <source>
        <dbReference type="EMBL" id="KAK9888460.1"/>
    </source>
</evidence>
<dbReference type="InterPro" id="IPR045700">
    <property type="entry name" value="Rab3GAP1"/>
</dbReference>
<keyword evidence="3" id="KW-1185">Reference proteome</keyword>
<protein>
    <recommendedName>
        <fullName evidence="4">Rab3 GTPase-activating protein catalytic subunit</fullName>
    </recommendedName>
</protein>
<comment type="caution">
    <text evidence="2">The sequence shown here is derived from an EMBL/GenBank/DDBJ whole genome shotgun (WGS) entry which is preliminary data.</text>
</comment>
<sequence>MDVMPSFELPFGVTIDPINLLQLKTTWLDVPSFNVYDNESLSFFKPELSHQWSILVQINHQPVCILTDCLLDYLSLLNNESRVYDILLELSPIDALVESKVTNIPSILSKAARNSITGSRKEGSVISEEVLVSILYYLFPDAEQHEPKNPYNLMSENELNDPSNTPQKTSIQDLDKQCRGFKTCPHDSLLWRFAVISAILQHTGGGFRAFAQLWYEFIQEMRYRWDKNIIISG</sequence>
<accession>A0AAW1V1A5</accession>
<proteinExistence type="predicted"/>
<feature type="region of interest" description="Disordered" evidence="1">
    <location>
        <begin position="149"/>
        <end position="172"/>
    </location>
</feature>
<feature type="compositionally biased region" description="Polar residues" evidence="1">
    <location>
        <begin position="152"/>
        <end position="172"/>
    </location>
</feature>
<name>A0AAW1V1A5_9CUCU</name>
<dbReference type="EMBL" id="JARQZJ010000121">
    <property type="protein sequence ID" value="KAK9888460.1"/>
    <property type="molecule type" value="Genomic_DNA"/>
</dbReference>
<evidence type="ECO:0000256" key="1">
    <source>
        <dbReference type="SAM" id="MobiDB-lite"/>
    </source>
</evidence>
<reference evidence="2 3" key="1">
    <citation type="submission" date="2023-03" db="EMBL/GenBank/DDBJ databases">
        <title>Genome insight into feeding habits of ladybird beetles.</title>
        <authorList>
            <person name="Li H.-S."/>
            <person name="Huang Y.-H."/>
            <person name="Pang H."/>
        </authorList>
    </citation>
    <scope>NUCLEOTIDE SEQUENCE [LARGE SCALE GENOMIC DNA]</scope>
    <source>
        <strain evidence="2">SYSU_2023b</strain>
        <tissue evidence="2">Whole body</tissue>
    </source>
</reference>
<dbReference type="PANTHER" id="PTHR21422">
    <property type="entry name" value="RAB3 GTPASE-ACTIVATING PROTEIN CATALYTIC SUBUNIT"/>
    <property type="match status" value="1"/>
</dbReference>
<organism evidence="2 3">
    <name type="scientific">Henosepilachna vigintioctopunctata</name>
    <dbReference type="NCBI Taxonomy" id="420089"/>
    <lineage>
        <taxon>Eukaryota</taxon>
        <taxon>Metazoa</taxon>
        <taxon>Ecdysozoa</taxon>
        <taxon>Arthropoda</taxon>
        <taxon>Hexapoda</taxon>
        <taxon>Insecta</taxon>
        <taxon>Pterygota</taxon>
        <taxon>Neoptera</taxon>
        <taxon>Endopterygota</taxon>
        <taxon>Coleoptera</taxon>
        <taxon>Polyphaga</taxon>
        <taxon>Cucujiformia</taxon>
        <taxon>Coccinelloidea</taxon>
        <taxon>Coccinellidae</taxon>
        <taxon>Epilachninae</taxon>
        <taxon>Epilachnini</taxon>
        <taxon>Henosepilachna</taxon>
    </lineage>
</organism>
<evidence type="ECO:0000313" key="3">
    <source>
        <dbReference type="Proteomes" id="UP001431783"/>
    </source>
</evidence>
<dbReference type="GO" id="GO:0005096">
    <property type="term" value="F:GTPase activator activity"/>
    <property type="evidence" value="ECO:0007669"/>
    <property type="project" value="InterPro"/>
</dbReference>
<dbReference type="PANTHER" id="PTHR21422:SF9">
    <property type="entry name" value="RAB3 GTPASE-ACTIVATING PROTEIN CATALYTIC SUBUNIT"/>
    <property type="match status" value="1"/>
</dbReference>
<dbReference type="Proteomes" id="UP001431783">
    <property type="component" value="Unassembled WGS sequence"/>
</dbReference>
<evidence type="ECO:0008006" key="4">
    <source>
        <dbReference type="Google" id="ProtNLM"/>
    </source>
</evidence>
<gene>
    <name evidence="2" type="ORF">WA026_000709</name>
</gene>
<dbReference type="AlphaFoldDB" id="A0AAW1V1A5"/>